<dbReference type="AlphaFoldDB" id="A0A9I9DYF8"/>
<dbReference type="EnsemblPlants" id="MELO3C025129.2.1">
    <property type="protein sequence ID" value="MELO3C025129.2.1"/>
    <property type="gene ID" value="MELO3C025129.2"/>
</dbReference>
<reference evidence="2" key="1">
    <citation type="submission" date="2023-03" db="UniProtKB">
        <authorList>
            <consortium name="EnsemblPlants"/>
        </authorList>
    </citation>
    <scope>IDENTIFICATION</scope>
</reference>
<accession>A0A9I9DYF8</accession>
<name>A0A9I9DYF8_CUCME</name>
<protein>
    <submittedName>
        <fullName evidence="2">Uncharacterized protein</fullName>
    </submittedName>
</protein>
<evidence type="ECO:0000313" key="2">
    <source>
        <dbReference type="EnsemblPlants" id="MELO3C025129.2.1"/>
    </source>
</evidence>
<proteinExistence type="predicted"/>
<evidence type="ECO:0000256" key="1">
    <source>
        <dbReference type="SAM" id="MobiDB-lite"/>
    </source>
</evidence>
<dbReference type="Gramene" id="MELO3C025129.2.1">
    <property type="protein sequence ID" value="MELO3C025129.2.1"/>
    <property type="gene ID" value="MELO3C025129.2"/>
</dbReference>
<organism evidence="2">
    <name type="scientific">Cucumis melo</name>
    <name type="common">Muskmelon</name>
    <dbReference type="NCBI Taxonomy" id="3656"/>
    <lineage>
        <taxon>Eukaryota</taxon>
        <taxon>Viridiplantae</taxon>
        <taxon>Streptophyta</taxon>
        <taxon>Embryophyta</taxon>
        <taxon>Tracheophyta</taxon>
        <taxon>Spermatophyta</taxon>
        <taxon>Magnoliopsida</taxon>
        <taxon>eudicotyledons</taxon>
        <taxon>Gunneridae</taxon>
        <taxon>Pentapetalae</taxon>
        <taxon>rosids</taxon>
        <taxon>fabids</taxon>
        <taxon>Cucurbitales</taxon>
        <taxon>Cucurbitaceae</taxon>
        <taxon>Benincaseae</taxon>
        <taxon>Cucumis</taxon>
    </lineage>
</organism>
<feature type="region of interest" description="Disordered" evidence="1">
    <location>
        <begin position="1"/>
        <end position="23"/>
    </location>
</feature>
<sequence length="57" mass="6303">MARRSPHSTTGWSSDEDGLDNDDIHGVKHQKRVIDIGELCCCLHASSRKLGASQRAR</sequence>